<organism evidence="8 9">
    <name type="scientific">Trichlorobacter thiogenes</name>
    <dbReference type="NCBI Taxonomy" id="115783"/>
    <lineage>
        <taxon>Bacteria</taxon>
        <taxon>Pseudomonadati</taxon>
        <taxon>Thermodesulfobacteriota</taxon>
        <taxon>Desulfuromonadia</taxon>
        <taxon>Geobacterales</taxon>
        <taxon>Geobacteraceae</taxon>
        <taxon>Trichlorobacter</taxon>
    </lineage>
</organism>
<dbReference type="InterPro" id="IPR005467">
    <property type="entry name" value="His_kinase_dom"/>
</dbReference>
<dbReference type="CDD" id="cd00075">
    <property type="entry name" value="HATPase"/>
    <property type="match status" value="1"/>
</dbReference>
<dbReference type="EMBL" id="FUWR01000001">
    <property type="protein sequence ID" value="SJZ41921.1"/>
    <property type="molecule type" value="Genomic_DNA"/>
</dbReference>
<dbReference type="InterPro" id="IPR036097">
    <property type="entry name" value="HisK_dim/P_sf"/>
</dbReference>
<dbReference type="OrthoDB" id="5397184at2"/>
<dbReference type="Gene3D" id="3.30.565.10">
    <property type="entry name" value="Histidine kinase-like ATPase, C-terminal domain"/>
    <property type="match status" value="1"/>
</dbReference>
<dbReference type="AlphaFoldDB" id="A0A1T4KHP1"/>
<evidence type="ECO:0000256" key="1">
    <source>
        <dbReference type="ARBA" id="ARBA00000085"/>
    </source>
</evidence>
<feature type="modified residue" description="4-aspartylphosphate" evidence="4">
    <location>
        <position position="51"/>
    </location>
</feature>
<dbReference type="PANTHER" id="PTHR43547:SF2">
    <property type="entry name" value="HYBRID SIGNAL TRANSDUCTION HISTIDINE KINASE C"/>
    <property type="match status" value="1"/>
</dbReference>
<dbReference type="SMART" id="SM00388">
    <property type="entry name" value="HisKA"/>
    <property type="match status" value="1"/>
</dbReference>
<dbReference type="Pfam" id="PF02518">
    <property type="entry name" value="HATPase_c"/>
    <property type="match status" value="1"/>
</dbReference>
<dbReference type="SUPFAM" id="SSF52172">
    <property type="entry name" value="CheY-like"/>
    <property type="match status" value="1"/>
</dbReference>
<accession>A0A1T4KHP1</accession>
<dbReference type="InterPro" id="IPR001789">
    <property type="entry name" value="Sig_transdc_resp-reg_receiver"/>
</dbReference>
<evidence type="ECO:0000256" key="3">
    <source>
        <dbReference type="ARBA" id="ARBA00022553"/>
    </source>
</evidence>
<evidence type="ECO:0000256" key="2">
    <source>
        <dbReference type="ARBA" id="ARBA00012438"/>
    </source>
</evidence>
<reference evidence="9" key="1">
    <citation type="submission" date="2017-02" db="EMBL/GenBank/DDBJ databases">
        <authorList>
            <person name="Varghese N."/>
            <person name="Submissions S."/>
        </authorList>
    </citation>
    <scope>NUCLEOTIDE SEQUENCE [LARGE SCALE GENOMIC DNA]</scope>
    <source>
        <strain evidence="9">ATCC BAA-34</strain>
    </source>
</reference>
<evidence type="ECO:0000259" key="7">
    <source>
        <dbReference type="PROSITE" id="PS50110"/>
    </source>
</evidence>
<keyword evidence="3 4" id="KW-0597">Phosphoprotein</keyword>
<evidence type="ECO:0000259" key="6">
    <source>
        <dbReference type="PROSITE" id="PS50109"/>
    </source>
</evidence>
<dbReference type="SMART" id="SM00387">
    <property type="entry name" value="HATPase_c"/>
    <property type="match status" value="1"/>
</dbReference>
<feature type="coiled-coil region" evidence="5">
    <location>
        <begin position="150"/>
        <end position="191"/>
    </location>
</feature>
<dbReference type="CDD" id="cd00082">
    <property type="entry name" value="HisKA"/>
    <property type="match status" value="1"/>
</dbReference>
<keyword evidence="9" id="KW-1185">Reference proteome</keyword>
<dbReference type="SMART" id="SM00448">
    <property type="entry name" value="REC"/>
    <property type="match status" value="1"/>
</dbReference>
<dbReference type="CDD" id="cd00156">
    <property type="entry name" value="REC"/>
    <property type="match status" value="1"/>
</dbReference>
<dbReference type="PROSITE" id="PS50110">
    <property type="entry name" value="RESPONSE_REGULATORY"/>
    <property type="match status" value="1"/>
</dbReference>
<dbReference type="InterPro" id="IPR003661">
    <property type="entry name" value="HisK_dim/P_dom"/>
</dbReference>
<evidence type="ECO:0000313" key="9">
    <source>
        <dbReference type="Proteomes" id="UP000190102"/>
    </source>
</evidence>
<protein>
    <recommendedName>
        <fullName evidence="2">histidine kinase</fullName>
        <ecNumber evidence="2">2.7.13.3</ecNumber>
    </recommendedName>
</protein>
<feature type="domain" description="Histidine kinase" evidence="6">
    <location>
        <begin position="214"/>
        <end position="429"/>
    </location>
</feature>
<proteinExistence type="predicted"/>
<dbReference type="PRINTS" id="PR00344">
    <property type="entry name" value="BCTRLSENSOR"/>
</dbReference>
<evidence type="ECO:0000256" key="5">
    <source>
        <dbReference type="SAM" id="Coils"/>
    </source>
</evidence>
<dbReference type="InterPro" id="IPR004358">
    <property type="entry name" value="Sig_transdc_His_kin-like_C"/>
</dbReference>
<dbReference type="EC" id="2.7.13.3" evidence="2"/>
<dbReference type="SUPFAM" id="SSF55874">
    <property type="entry name" value="ATPase domain of HSP90 chaperone/DNA topoisomerase II/histidine kinase"/>
    <property type="match status" value="1"/>
</dbReference>
<name>A0A1T4KHP1_9BACT</name>
<keyword evidence="5" id="KW-0175">Coiled coil</keyword>
<dbReference type="Gene3D" id="1.10.287.130">
    <property type="match status" value="1"/>
</dbReference>
<sequence>MNVLIVEDDTCARKMLRITLEHYLCTVIEAVDGQEGLELAYRHRPDVIISDALMPRMDGFQLLRALKRDPELRVIPFIFYSSTYTGEKEHELALSLGAEAFINKPTEPAELWEKTCSIMQAWEARQKMPAHPAIDESDEQYLREYSQIVATKLEEKVRELEDALALRKQAEEELRRLNIELEQRVAQEVQKNQAKDRILAYQARLTAMGEMLSNIAHQWRQPLNNVSLIVQNLQAEFDDGALTKVSCSEYVGECINILMYMSKTIDNFCAFYQPDSGRQSFDLYHAIAESTTLIKEDLESRGITLRLVKDHDLAVHGFKKEFSQVLLNVIQNAKEAILLRQSVAPFVEIVCSPADGFARVTIKDNGGGIPSEILDKIFDPYFTSKFKSQGAGMGLYMSKMIIEKHMGGKISIANTVEGAEVTIELPLESGSVA</sequence>
<gene>
    <name evidence="8" type="ORF">SAMN02745119_00559</name>
</gene>
<dbReference type="GO" id="GO:0000155">
    <property type="term" value="F:phosphorelay sensor kinase activity"/>
    <property type="evidence" value="ECO:0007669"/>
    <property type="project" value="InterPro"/>
</dbReference>
<keyword evidence="8" id="KW-0808">Transferase</keyword>
<dbReference type="Pfam" id="PF00072">
    <property type="entry name" value="Response_reg"/>
    <property type="match status" value="1"/>
</dbReference>
<dbReference type="Gene3D" id="3.40.50.2300">
    <property type="match status" value="1"/>
</dbReference>
<dbReference type="InterPro" id="IPR011006">
    <property type="entry name" value="CheY-like_superfamily"/>
</dbReference>
<dbReference type="STRING" id="115783.SAMN02745119_00559"/>
<dbReference type="PROSITE" id="PS50109">
    <property type="entry name" value="HIS_KIN"/>
    <property type="match status" value="1"/>
</dbReference>
<evidence type="ECO:0000256" key="4">
    <source>
        <dbReference type="PROSITE-ProRule" id="PRU00169"/>
    </source>
</evidence>
<evidence type="ECO:0000313" key="8">
    <source>
        <dbReference type="EMBL" id="SJZ41921.1"/>
    </source>
</evidence>
<keyword evidence="8" id="KW-0418">Kinase</keyword>
<dbReference type="RefSeq" id="WP_078788842.1">
    <property type="nucleotide sequence ID" value="NZ_FUWR01000001.1"/>
</dbReference>
<dbReference type="PANTHER" id="PTHR43547">
    <property type="entry name" value="TWO-COMPONENT HISTIDINE KINASE"/>
    <property type="match status" value="1"/>
</dbReference>
<dbReference type="InterPro" id="IPR003594">
    <property type="entry name" value="HATPase_dom"/>
</dbReference>
<dbReference type="SUPFAM" id="SSF47384">
    <property type="entry name" value="Homodimeric domain of signal transducing histidine kinase"/>
    <property type="match status" value="1"/>
</dbReference>
<dbReference type="InterPro" id="IPR036890">
    <property type="entry name" value="HATPase_C_sf"/>
</dbReference>
<dbReference type="Proteomes" id="UP000190102">
    <property type="component" value="Unassembled WGS sequence"/>
</dbReference>
<comment type="catalytic activity">
    <reaction evidence="1">
        <text>ATP + protein L-histidine = ADP + protein N-phospho-L-histidine.</text>
        <dbReference type="EC" id="2.7.13.3"/>
    </reaction>
</comment>
<feature type="domain" description="Response regulatory" evidence="7">
    <location>
        <begin position="2"/>
        <end position="119"/>
    </location>
</feature>